<name>A0AAJ0B0V4_9PEZI</name>
<dbReference type="AlphaFoldDB" id="A0AAJ0B0V4"/>
<feature type="compositionally biased region" description="Basic and acidic residues" evidence="1">
    <location>
        <begin position="45"/>
        <end position="55"/>
    </location>
</feature>
<reference evidence="2" key="1">
    <citation type="submission" date="2023-06" db="EMBL/GenBank/DDBJ databases">
        <title>Genome-scale phylogeny and comparative genomics of the fungal order Sordariales.</title>
        <authorList>
            <consortium name="Lawrence Berkeley National Laboratory"/>
            <person name="Hensen N."/>
            <person name="Bonometti L."/>
            <person name="Westerberg I."/>
            <person name="Brannstrom I.O."/>
            <person name="Guillou S."/>
            <person name="Cros-Aarteil S."/>
            <person name="Calhoun S."/>
            <person name="Haridas S."/>
            <person name="Kuo A."/>
            <person name="Mondo S."/>
            <person name="Pangilinan J."/>
            <person name="Riley R."/>
            <person name="Labutti K."/>
            <person name="Andreopoulos B."/>
            <person name="Lipzen A."/>
            <person name="Chen C."/>
            <person name="Yanf M."/>
            <person name="Daum C."/>
            <person name="Ng V."/>
            <person name="Clum A."/>
            <person name="Steindorff A."/>
            <person name="Ohm R."/>
            <person name="Martin F."/>
            <person name="Silar P."/>
            <person name="Natvig D."/>
            <person name="Lalanne C."/>
            <person name="Gautier V."/>
            <person name="Ament-Velasquez S.L."/>
            <person name="Kruys A."/>
            <person name="Hutchinson M.I."/>
            <person name="Powell A.J."/>
            <person name="Barry K."/>
            <person name="Miller A.N."/>
            <person name="Grigoriev I.V."/>
            <person name="Debuchy R."/>
            <person name="Gladieux P."/>
            <person name="Thoren M.H."/>
            <person name="Johannesson H."/>
        </authorList>
    </citation>
    <scope>NUCLEOTIDE SEQUENCE</scope>
    <source>
        <strain evidence="2">PSN4</strain>
    </source>
</reference>
<gene>
    <name evidence="2" type="ORF">QBC47DRAFT_440130</name>
</gene>
<dbReference type="Proteomes" id="UP001239445">
    <property type="component" value="Unassembled WGS sequence"/>
</dbReference>
<accession>A0AAJ0B0V4</accession>
<organism evidence="2 3">
    <name type="scientific">Echria macrotheca</name>
    <dbReference type="NCBI Taxonomy" id="438768"/>
    <lineage>
        <taxon>Eukaryota</taxon>
        <taxon>Fungi</taxon>
        <taxon>Dikarya</taxon>
        <taxon>Ascomycota</taxon>
        <taxon>Pezizomycotina</taxon>
        <taxon>Sordariomycetes</taxon>
        <taxon>Sordariomycetidae</taxon>
        <taxon>Sordariales</taxon>
        <taxon>Schizotheciaceae</taxon>
        <taxon>Echria</taxon>
    </lineage>
</organism>
<proteinExistence type="predicted"/>
<keyword evidence="3" id="KW-1185">Reference proteome</keyword>
<dbReference type="InterPro" id="IPR041402">
    <property type="entry name" value="B_solenoid_dext"/>
</dbReference>
<sequence length="116" mass="12845">MDSNRGGQTPRIGENHMKLHPKIPLGRAVSRRQAPHVPQANPDTLCKRSKSDPRSLRMWGHNSLGGGLTRFCECSTINAPPINTMAFYVKQCSANVATRISDYKQAHAFFLQTDGP</sequence>
<feature type="region of interest" description="Disordered" evidence="1">
    <location>
        <begin position="1"/>
        <end position="58"/>
    </location>
</feature>
<dbReference type="EMBL" id="MU839854">
    <property type="protein sequence ID" value="KAK1749634.1"/>
    <property type="molecule type" value="Genomic_DNA"/>
</dbReference>
<evidence type="ECO:0000256" key="1">
    <source>
        <dbReference type="SAM" id="MobiDB-lite"/>
    </source>
</evidence>
<evidence type="ECO:0000313" key="3">
    <source>
        <dbReference type="Proteomes" id="UP001239445"/>
    </source>
</evidence>
<protein>
    <submittedName>
        <fullName evidence="2">Uncharacterized protein</fullName>
    </submittedName>
</protein>
<dbReference type="Pfam" id="PF18841">
    <property type="entry name" value="B_solenoid_dext"/>
    <property type="match status" value="1"/>
</dbReference>
<comment type="caution">
    <text evidence="2">The sequence shown here is derived from an EMBL/GenBank/DDBJ whole genome shotgun (WGS) entry which is preliminary data.</text>
</comment>
<evidence type="ECO:0000313" key="2">
    <source>
        <dbReference type="EMBL" id="KAK1749634.1"/>
    </source>
</evidence>